<accession>M3JS87</accession>
<reference evidence="1 2" key="1">
    <citation type="submission" date="2013-02" db="EMBL/GenBank/DDBJ databases">
        <title>Genome sequence of Candida maltosa Xu316, a potential industrial strain for xylitol and ethanol production.</title>
        <authorList>
            <person name="Yu J."/>
            <person name="Wang Q."/>
            <person name="Geng X."/>
            <person name="Bao W."/>
            <person name="He P."/>
            <person name="Cai J."/>
        </authorList>
    </citation>
    <scope>NUCLEOTIDE SEQUENCE [LARGE SCALE GENOMIC DNA]</scope>
    <source>
        <strain evidence="2">Xu316</strain>
    </source>
</reference>
<dbReference type="AlphaFoldDB" id="M3JS87"/>
<proteinExistence type="predicted"/>
<dbReference type="EMBL" id="AOGT01002400">
    <property type="protein sequence ID" value="EMG45650.1"/>
    <property type="molecule type" value="Genomic_DNA"/>
</dbReference>
<evidence type="ECO:0000313" key="2">
    <source>
        <dbReference type="Proteomes" id="UP000011777"/>
    </source>
</evidence>
<comment type="caution">
    <text evidence="1">The sequence shown here is derived from an EMBL/GenBank/DDBJ whole genome shotgun (WGS) entry which is preliminary data.</text>
</comment>
<dbReference type="Proteomes" id="UP000011777">
    <property type="component" value="Unassembled WGS sequence"/>
</dbReference>
<organism evidence="1 2">
    <name type="scientific">Candida maltosa (strain Xu316)</name>
    <name type="common">Yeast</name>
    <dbReference type="NCBI Taxonomy" id="1245528"/>
    <lineage>
        <taxon>Eukaryota</taxon>
        <taxon>Fungi</taxon>
        <taxon>Dikarya</taxon>
        <taxon>Ascomycota</taxon>
        <taxon>Saccharomycotina</taxon>
        <taxon>Pichiomycetes</taxon>
        <taxon>Debaryomycetaceae</taxon>
        <taxon>Candida/Lodderomyces clade</taxon>
        <taxon>Candida</taxon>
    </lineage>
</organism>
<protein>
    <submittedName>
        <fullName evidence="1">Transcriptional regulator, GntR family</fullName>
    </submittedName>
</protein>
<gene>
    <name evidence="1" type="ORF">G210_4156</name>
</gene>
<name>M3JS87_CANMX</name>
<keyword evidence="2" id="KW-1185">Reference proteome</keyword>
<sequence length="127" mass="14558">MNGEYNKQQTIFYCLDMVTSQTNNTSHVSCFEISAILVYSISGKDMPMGEGKRVWLGFFKKHYAQLNSSWSTLLMNESYNPPPIIAYTDQTSMLSGIARIFSLSRKRLYEFLSLYWLNLKIKSTGVA</sequence>
<evidence type="ECO:0000313" key="1">
    <source>
        <dbReference type="EMBL" id="EMG45650.1"/>
    </source>
</evidence>
<dbReference type="HOGENOM" id="CLU_1970245_0_0_1"/>